<dbReference type="AlphaFoldDB" id="A0A1W1VUL1"/>
<evidence type="ECO:0000313" key="3">
    <source>
        <dbReference type="Proteomes" id="UP000192582"/>
    </source>
</evidence>
<sequence>MIVRESSANTGYAETVRSHIAERVYEQKYYGVSLSAVAEVAAMTYQVPIALLTLVGKTHQYFKAAVGTGPEPTPVELTFCRHTVQSDEVLVVPDAQADPRFRENPFVTGDPHIRFYAGAPLKVGGVRVGSLCILDVQPRTLTAREAENLAYSAYTASSILEYQQPASRGPFQLLNFEQWRTARLRSARQAALP</sequence>
<dbReference type="Proteomes" id="UP000192582">
    <property type="component" value="Unassembled WGS sequence"/>
</dbReference>
<dbReference type="SUPFAM" id="SSF55781">
    <property type="entry name" value="GAF domain-like"/>
    <property type="match status" value="1"/>
</dbReference>
<dbReference type="Gene3D" id="3.30.450.40">
    <property type="match status" value="1"/>
</dbReference>
<keyword evidence="3" id="KW-1185">Reference proteome</keyword>
<dbReference type="PANTHER" id="PTHR43102:SF2">
    <property type="entry name" value="GAF DOMAIN-CONTAINING PROTEIN"/>
    <property type="match status" value="1"/>
</dbReference>
<accession>A0A1W1VUL1</accession>
<dbReference type="STRING" id="695939.SAMN00790413_06307"/>
<reference evidence="2 3" key="1">
    <citation type="submission" date="2017-04" db="EMBL/GenBank/DDBJ databases">
        <authorList>
            <person name="Afonso C.L."/>
            <person name="Miller P.J."/>
            <person name="Scott M.A."/>
            <person name="Spackman E."/>
            <person name="Goraichik I."/>
            <person name="Dimitrov K.M."/>
            <person name="Suarez D.L."/>
            <person name="Swayne D.E."/>
        </authorList>
    </citation>
    <scope>NUCLEOTIDE SEQUENCE [LARGE SCALE GENOMIC DNA]</scope>
    <source>
        <strain evidence="2 3">KR-140</strain>
    </source>
</reference>
<gene>
    <name evidence="2" type="ORF">SAMN00790413_06307</name>
</gene>
<evidence type="ECO:0000259" key="1">
    <source>
        <dbReference type="SMART" id="SM00065"/>
    </source>
</evidence>
<dbReference type="InterPro" id="IPR029016">
    <property type="entry name" value="GAF-like_dom_sf"/>
</dbReference>
<feature type="domain" description="GAF" evidence="1">
    <location>
        <begin position="29"/>
        <end position="169"/>
    </location>
</feature>
<organism evidence="2 3">
    <name type="scientific">Deinococcus hopiensis KR-140</name>
    <dbReference type="NCBI Taxonomy" id="695939"/>
    <lineage>
        <taxon>Bacteria</taxon>
        <taxon>Thermotogati</taxon>
        <taxon>Deinococcota</taxon>
        <taxon>Deinococci</taxon>
        <taxon>Deinococcales</taxon>
        <taxon>Deinococcaceae</taxon>
        <taxon>Deinococcus</taxon>
    </lineage>
</organism>
<dbReference type="InterPro" id="IPR003018">
    <property type="entry name" value="GAF"/>
</dbReference>
<proteinExistence type="predicted"/>
<name>A0A1W1VUL1_9DEIO</name>
<dbReference type="EMBL" id="FWWU01000010">
    <property type="protein sequence ID" value="SMB97039.1"/>
    <property type="molecule type" value="Genomic_DNA"/>
</dbReference>
<dbReference type="SMART" id="SM00065">
    <property type="entry name" value="GAF"/>
    <property type="match status" value="1"/>
</dbReference>
<dbReference type="RefSeq" id="WP_342744633.1">
    <property type="nucleotide sequence ID" value="NZ_FWWU01000010.1"/>
</dbReference>
<dbReference type="PANTHER" id="PTHR43102">
    <property type="entry name" value="SLR1143 PROTEIN"/>
    <property type="match status" value="1"/>
</dbReference>
<evidence type="ECO:0000313" key="2">
    <source>
        <dbReference type="EMBL" id="SMB97039.1"/>
    </source>
</evidence>
<protein>
    <submittedName>
        <fullName evidence="2">GAF domain-containing protein</fullName>
    </submittedName>
</protein>
<dbReference type="Pfam" id="PF01590">
    <property type="entry name" value="GAF"/>
    <property type="match status" value="1"/>
</dbReference>